<dbReference type="RefSeq" id="WP_319614361.1">
    <property type="nucleotide sequence ID" value="NZ_JAWXYB010000018.1"/>
</dbReference>
<comment type="caution">
    <text evidence="3">The sequence shown here is derived from an EMBL/GenBank/DDBJ whole genome shotgun (WGS) entry which is preliminary data.</text>
</comment>
<evidence type="ECO:0008006" key="5">
    <source>
        <dbReference type="Google" id="ProtNLM"/>
    </source>
</evidence>
<reference evidence="3 4" key="1">
    <citation type="submission" date="2023-11" db="EMBL/GenBank/DDBJ databases">
        <title>MicrobeMod: A computational toolkit for identifying prokaryotic methylation and restriction-modification with nanopore sequencing.</title>
        <authorList>
            <person name="Crits-Christoph A."/>
            <person name="Kang S.C."/>
            <person name="Lee H."/>
            <person name="Ostrov N."/>
        </authorList>
    </citation>
    <scope>NUCLEOTIDE SEQUENCE [LARGE SCALE GENOMIC DNA]</scope>
    <source>
        <strain evidence="3 4">DSMZ 700</strain>
    </source>
</reference>
<dbReference type="PROSITE" id="PS51257">
    <property type="entry name" value="PROKAR_LIPOPROTEIN"/>
    <property type="match status" value="1"/>
</dbReference>
<dbReference type="EMBL" id="JAWXYB010000018">
    <property type="protein sequence ID" value="MDX5931447.1"/>
    <property type="molecule type" value="Genomic_DNA"/>
</dbReference>
<accession>A0AAW9DT09</accession>
<organism evidence="3 4">
    <name type="scientific">Acidiphilium acidophilum</name>
    <name type="common">Thiobacillus acidophilus</name>
    <dbReference type="NCBI Taxonomy" id="76588"/>
    <lineage>
        <taxon>Bacteria</taxon>
        <taxon>Pseudomonadati</taxon>
        <taxon>Pseudomonadota</taxon>
        <taxon>Alphaproteobacteria</taxon>
        <taxon>Acetobacterales</taxon>
        <taxon>Acidocellaceae</taxon>
        <taxon>Acidiphilium</taxon>
    </lineage>
</organism>
<name>A0AAW9DT09_ACIAO</name>
<dbReference type="Proteomes" id="UP001279553">
    <property type="component" value="Unassembled WGS sequence"/>
</dbReference>
<evidence type="ECO:0000256" key="2">
    <source>
        <dbReference type="SAM" id="SignalP"/>
    </source>
</evidence>
<keyword evidence="4" id="KW-1185">Reference proteome</keyword>
<feature type="chain" id="PRO_5043499782" description="Lipoprotein" evidence="2">
    <location>
        <begin position="20"/>
        <end position="249"/>
    </location>
</feature>
<evidence type="ECO:0000313" key="3">
    <source>
        <dbReference type="EMBL" id="MDX5931447.1"/>
    </source>
</evidence>
<evidence type="ECO:0000313" key="4">
    <source>
        <dbReference type="Proteomes" id="UP001279553"/>
    </source>
</evidence>
<keyword evidence="2" id="KW-0732">Signal</keyword>
<sequence length="249" mass="25770">MKAARLIAVLALAAPLGLAACSSEPPVQTSFPELQYTYLPQITLKVANVEVRDDYLPGPNAAQMIALAPEAPAAVLERMAHERLIGDGSPGSAVFTIKRASLDQVGDTLQGTMTVELSVDTSNGERVGYADATVSRSETAPSNESPDRMRAALYALTKRMMADMNVELQYQIQKSLPEWLAYGPGASMAPAASTLPPAYNGNSGIVAQPLDGAPGAAAPMTGGSPVLTGPAAVPGQSLGTMPLPSPQVQ</sequence>
<feature type="signal peptide" evidence="2">
    <location>
        <begin position="1"/>
        <end position="19"/>
    </location>
</feature>
<dbReference type="AlphaFoldDB" id="A0AAW9DT09"/>
<feature type="region of interest" description="Disordered" evidence="1">
    <location>
        <begin position="227"/>
        <end position="249"/>
    </location>
</feature>
<evidence type="ECO:0000256" key="1">
    <source>
        <dbReference type="SAM" id="MobiDB-lite"/>
    </source>
</evidence>
<proteinExistence type="predicted"/>
<gene>
    <name evidence="3" type="ORF">SIL87_11775</name>
</gene>
<protein>
    <recommendedName>
        <fullName evidence="5">Lipoprotein</fullName>
    </recommendedName>
</protein>